<comment type="caution">
    <text evidence="1">The sequence shown here is derived from an EMBL/GenBank/DDBJ whole genome shotgun (WGS) entry which is preliminary data.</text>
</comment>
<reference evidence="1" key="1">
    <citation type="submission" date="2018-11" db="EMBL/GenBank/DDBJ databases">
        <authorList>
            <consortium name="Pathogen Informatics"/>
        </authorList>
    </citation>
    <scope>NUCLEOTIDE SEQUENCE</scope>
</reference>
<protein>
    <submittedName>
        <fullName evidence="1">Uncharacterized protein</fullName>
    </submittedName>
</protein>
<dbReference type="Proteomes" id="UP000784294">
    <property type="component" value="Unassembled WGS sequence"/>
</dbReference>
<dbReference type="AlphaFoldDB" id="A0A3S5A6Q4"/>
<evidence type="ECO:0000313" key="1">
    <source>
        <dbReference type="EMBL" id="VEL08430.1"/>
    </source>
</evidence>
<evidence type="ECO:0000313" key="2">
    <source>
        <dbReference type="Proteomes" id="UP000784294"/>
    </source>
</evidence>
<organism evidence="1 2">
    <name type="scientific">Protopolystoma xenopodis</name>
    <dbReference type="NCBI Taxonomy" id="117903"/>
    <lineage>
        <taxon>Eukaryota</taxon>
        <taxon>Metazoa</taxon>
        <taxon>Spiralia</taxon>
        <taxon>Lophotrochozoa</taxon>
        <taxon>Platyhelminthes</taxon>
        <taxon>Monogenea</taxon>
        <taxon>Polyopisthocotylea</taxon>
        <taxon>Polystomatidea</taxon>
        <taxon>Polystomatidae</taxon>
        <taxon>Protopolystoma</taxon>
    </lineage>
</organism>
<gene>
    <name evidence="1" type="ORF">PXEA_LOCUS1870</name>
</gene>
<sequence>MVDFPRGGIAGRTPSRIACRSLVFEHQIRLKLPATWFAGFRNSQSATGSSAAGAQTGLPDPLVLQLDLKERRRSVMSDAGGYLATTENFEDSHANGEQSWAGVVISNKNGSLP</sequence>
<proteinExistence type="predicted"/>
<name>A0A3S5A6Q4_9PLAT</name>
<dbReference type="EMBL" id="CAAALY010003939">
    <property type="protein sequence ID" value="VEL08430.1"/>
    <property type="molecule type" value="Genomic_DNA"/>
</dbReference>
<keyword evidence="2" id="KW-1185">Reference proteome</keyword>
<accession>A0A3S5A6Q4</accession>